<proteinExistence type="predicted"/>
<feature type="non-terminal residue" evidence="1">
    <location>
        <position position="1"/>
    </location>
</feature>
<accession>A0A0B7C0U7</accession>
<dbReference type="AlphaFoldDB" id="A0A0B7C0U7"/>
<name>A0A0B7C0U7_9EUPU</name>
<sequence length="49" mass="5693">SLPEIKTCENTRVVEVTNPQDAISRLYRKLHHTKIFDLRTGHLQAQSFT</sequence>
<gene>
    <name evidence="1" type="primary">ORF220339</name>
</gene>
<organism evidence="1">
    <name type="scientific">Arion vulgaris</name>
    <dbReference type="NCBI Taxonomy" id="1028688"/>
    <lineage>
        <taxon>Eukaryota</taxon>
        <taxon>Metazoa</taxon>
        <taxon>Spiralia</taxon>
        <taxon>Lophotrochozoa</taxon>
        <taxon>Mollusca</taxon>
        <taxon>Gastropoda</taxon>
        <taxon>Heterobranchia</taxon>
        <taxon>Euthyneura</taxon>
        <taxon>Panpulmonata</taxon>
        <taxon>Eupulmonata</taxon>
        <taxon>Stylommatophora</taxon>
        <taxon>Helicina</taxon>
        <taxon>Arionoidea</taxon>
        <taxon>Arionidae</taxon>
        <taxon>Arion</taxon>
    </lineage>
</organism>
<dbReference type="EMBL" id="HACG01052208">
    <property type="protein sequence ID" value="CEK99079.1"/>
    <property type="molecule type" value="Transcribed_RNA"/>
</dbReference>
<evidence type="ECO:0000313" key="1">
    <source>
        <dbReference type="EMBL" id="CEK99079.1"/>
    </source>
</evidence>
<reference evidence="1" key="1">
    <citation type="submission" date="2014-12" db="EMBL/GenBank/DDBJ databases">
        <title>Insight into the proteome of Arion vulgaris.</title>
        <authorList>
            <person name="Aradska J."/>
            <person name="Bulat T."/>
            <person name="Smidak R."/>
            <person name="Sarate P."/>
            <person name="Gangsoo J."/>
            <person name="Sialana F."/>
            <person name="Bilban M."/>
            <person name="Lubec G."/>
        </authorList>
    </citation>
    <scope>NUCLEOTIDE SEQUENCE</scope>
    <source>
        <tissue evidence="1">Skin</tissue>
    </source>
</reference>
<protein>
    <submittedName>
        <fullName evidence="1">Uncharacterized protein</fullName>
    </submittedName>
</protein>